<name>A0AAN9S723_PSOTE</name>
<dbReference type="Proteomes" id="UP001386955">
    <property type="component" value="Unassembled WGS sequence"/>
</dbReference>
<gene>
    <name evidence="1" type="ORF">VNO78_18894</name>
</gene>
<organism evidence="1 2">
    <name type="scientific">Psophocarpus tetragonolobus</name>
    <name type="common">Winged bean</name>
    <name type="synonym">Dolichos tetragonolobus</name>
    <dbReference type="NCBI Taxonomy" id="3891"/>
    <lineage>
        <taxon>Eukaryota</taxon>
        <taxon>Viridiplantae</taxon>
        <taxon>Streptophyta</taxon>
        <taxon>Embryophyta</taxon>
        <taxon>Tracheophyta</taxon>
        <taxon>Spermatophyta</taxon>
        <taxon>Magnoliopsida</taxon>
        <taxon>eudicotyledons</taxon>
        <taxon>Gunneridae</taxon>
        <taxon>Pentapetalae</taxon>
        <taxon>rosids</taxon>
        <taxon>fabids</taxon>
        <taxon>Fabales</taxon>
        <taxon>Fabaceae</taxon>
        <taxon>Papilionoideae</taxon>
        <taxon>50 kb inversion clade</taxon>
        <taxon>NPAAA clade</taxon>
        <taxon>indigoferoid/millettioid clade</taxon>
        <taxon>Phaseoleae</taxon>
        <taxon>Psophocarpus</taxon>
    </lineage>
</organism>
<comment type="caution">
    <text evidence="1">The sequence shown here is derived from an EMBL/GenBank/DDBJ whole genome shotgun (WGS) entry which is preliminary data.</text>
</comment>
<sequence>MTFIRVALAPFYPFFFFDLFPVHLGNFGLTNWYVGTVAVLVRMLFLAIDNAMHSDVGEWRGKSPCRCTKIMRNVMLKVYSLSHY</sequence>
<keyword evidence="2" id="KW-1185">Reference proteome</keyword>
<evidence type="ECO:0000313" key="1">
    <source>
        <dbReference type="EMBL" id="KAK7390808.1"/>
    </source>
</evidence>
<evidence type="ECO:0000313" key="2">
    <source>
        <dbReference type="Proteomes" id="UP001386955"/>
    </source>
</evidence>
<dbReference type="AlphaFoldDB" id="A0AAN9S723"/>
<protein>
    <submittedName>
        <fullName evidence="1">Uncharacterized protein</fullName>
    </submittedName>
</protein>
<proteinExistence type="predicted"/>
<accession>A0AAN9S723</accession>
<dbReference type="EMBL" id="JAYMYS010000005">
    <property type="protein sequence ID" value="KAK7390808.1"/>
    <property type="molecule type" value="Genomic_DNA"/>
</dbReference>
<reference evidence="1 2" key="1">
    <citation type="submission" date="2024-01" db="EMBL/GenBank/DDBJ databases">
        <title>The genomes of 5 underutilized Papilionoideae crops provide insights into root nodulation and disease resistanc.</title>
        <authorList>
            <person name="Jiang F."/>
        </authorList>
    </citation>
    <scope>NUCLEOTIDE SEQUENCE [LARGE SCALE GENOMIC DNA]</scope>
    <source>
        <strain evidence="1">DUOXIRENSHENG_FW03</strain>
        <tissue evidence="1">Leaves</tissue>
    </source>
</reference>